<dbReference type="eggNOG" id="COG0610">
    <property type="taxonomic scope" value="Bacteria"/>
</dbReference>
<dbReference type="Pfam" id="PF11867">
    <property type="entry name" value="T1RH-like_C"/>
    <property type="match status" value="1"/>
</dbReference>
<dbReference type="Proteomes" id="UP000016567">
    <property type="component" value="Unassembled WGS sequence"/>
</dbReference>
<feature type="domain" description="Type I restriction enzyme HindI endonuclease subunit-like C-terminal" evidence="1">
    <location>
        <begin position="9"/>
        <end position="97"/>
    </location>
</feature>
<sequence length="101" mass="11891">MIEDTFSYKPDEIAFYRALVTNEASVRVLGDDNLRQLAIELTIQLRKSATVDWQKRESVRARMRNLVRRLLRRWKSPPDEAEEAIKLVLEQAEVLADGWYK</sequence>
<comment type="caution">
    <text evidence="2">The sequence shown here is derived from an EMBL/GenBank/DDBJ whole genome shotgun (WGS) entry which is preliminary data.</text>
</comment>
<gene>
    <name evidence="2" type="ORF">VAZ01S_017_01070</name>
</gene>
<keyword evidence="3" id="KW-1185">Reference proteome</keyword>
<dbReference type="AlphaFoldDB" id="U3ANY6"/>
<protein>
    <recommendedName>
        <fullName evidence="1">Type I restriction enzyme HindI endonuclease subunit-like C-terminal domain-containing protein</fullName>
    </recommendedName>
</protein>
<evidence type="ECO:0000259" key="1">
    <source>
        <dbReference type="Pfam" id="PF11867"/>
    </source>
</evidence>
<proteinExistence type="predicted"/>
<dbReference type="EMBL" id="BATL01000017">
    <property type="protein sequence ID" value="GAD75012.1"/>
    <property type="molecule type" value="Genomic_DNA"/>
</dbReference>
<accession>U3ANY6</accession>
<name>U3ANY6_9VIBR</name>
<reference evidence="2 3" key="1">
    <citation type="submission" date="2013-09" db="EMBL/GenBank/DDBJ databases">
        <title>Whole genome shotgun sequence of Vibrio azureus NBRC 104587.</title>
        <authorList>
            <person name="Isaki S."/>
            <person name="Hosoyama A."/>
            <person name="Numata M."/>
            <person name="Hashimoto M."/>
            <person name="Hosoyama Y."/>
            <person name="Tsuchikane K."/>
            <person name="Noguchi M."/>
            <person name="Hirakata S."/>
            <person name="Ichikawa N."/>
            <person name="Ohji S."/>
            <person name="Yamazoe A."/>
            <person name="Fujita N."/>
        </authorList>
    </citation>
    <scope>NUCLEOTIDE SEQUENCE [LARGE SCALE GENOMIC DNA]</scope>
    <source>
        <strain evidence="2 3">NBRC 104587</strain>
    </source>
</reference>
<organism evidence="2 3">
    <name type="scientific">Vibrio azureus NBRC 104587</name>
    <dbReference type="NCBI Taxonomy" id="1219077"/>
    <lineage>
        <taxon>Bacteria</taxon>
        <taxon>Pseudomonadati</taxon>
        <taxon>Pseudomonadota</taxon>
        <taxon>Gammaproteobacteria</taxon>
        <taxon>Vibrionales</taxon>
        <taxon>Vibrionaceae</taxon>
        <taxon>Vibrio</taxon>
    </lineage>
</organism>
<evidence type="ECO:0000313" key="3">
    <source>
        <dbReference type="Proteomes" id="UP000016567"/>
    </source>
</evidence>
<dbReference type="STRING" id="1219077.VAZ01S_017_01070"/>
<evidence type="ECO:0000313" key="2">
    <source>
        <dbReference type="EMBL" id="GAD75012.1"/>
    </source>
</evidence>
<dbReference type="InterPro" id="IPR021810">
    <property type="entry name" value="T1RH-like_C"/>
</dbReference>